<dbReference type="InParanoid" id="A0A059BLM8"/>
<reference evidence="4" key="1">
    <citation type="submission" date="2013-07" db="EMBL/GenBank/DDBJ databases">
        <title>The genome of Eucalyptus grandis.</title>
        <authorList>
            <person name="Schmutz J."/>
            <person name="Hayes R."/>
            <person name="Myburg A."/>
            <person name="Tuskan G."/>
            <person name="Grattapaglia D."/>
            <person name="Rokhsar D.S."/>
        </authorList>
    </citation>
    <scope>NUCLEOTIDE SEQUENCE</scope>
    <source>
        <tissue evidence="4">Leaf extractions</tissue>
    </source>
</reference>
<name>A0A059BLM8_EUCGR</name>
<keyword evidence="3" id="KW-0460">Magnesium</keyword>
<gene>
    <name evidence="4" type="ORF">EUGRSUZ_F00752</name>
</gene>
<dbReference type="KEGG" id="egr:104448224"/>
<sequence>MEKALLGSNVRAATLFNVGLRWNPGRPSAVRMPVVMTVAKPGTRSSSQWQAIHADIEAHLKKAIPVNPPPVVLEPMHHLTFAAPRSTAPALCVAACELVGGTRDQAMPAAAALHIIRAAAVAHENLPLTDRPAIRPPVAHPFGPNVELMTGDGMVPFGFELLAGSGDPAGGNSGRVLRAIVEITRAVGSQGMVHGQYREVEYLLSRVQGSRDDQEWAADHVWAKKEGDLHACAAACGAILGGGTEEEIEGLRRYGFYVGMVRGMTAHGGGGREDRWSNAVVEDMKKLARKALAGFDAGKVEAVASILDCGIES</sequence>
<dbReference type="Gramene" id="KCW66988">
    <property type="protein sequence ID" value="KCW66988"/>
    <property type="gene ID" value="EUGRSUZ_F00752"/>
</dbReference>
<evidence type="ECO:0000256" key="2">
    <source>
        <dbReference type="ARBA" id="ARBA00022723"/>
    </source>
</evidence>
<proteinExistence type="predicted"/>
<keyword evidence="2" id="KW-0479">Metal-binding</keyword>
<dbReference type="EMBL" id="KK198758">
    <property type="protein sequence ID" value="KCW66988.1"/>
    <property type="molecule type" value="Genomic_DNA"/>
</dbReference>
<dbReference type="InterPro" id="IPR008949">
    <property type="entry name" value="Isoprenoid_synthase_dom_sf"/>
</dbReference>
<dbReference type="SUPFAM" id="SSF48576">
    <property type="entry name" value="Terpenoid synthases"/>
    <property type="match status" value="1"/>
</dbReference>
<comment type="cofactor">
    <cofactor evidence="1">
        <name>Mg(2+)</name>
        <dbReference type="ChEBI" id="CHEBI:18420"/>
    </cofactor>
</comment>
<dbReference type="OrthoDB" id="1923994at2759"/>
<evidence type="ECO:0000313" key="4">
    <source>
        <dbReference type="EMBL" id="KCW66988.1"/>
    </source>
</evidence>
<evidence type="ECO:0000256" key="1">
    <source>
        <dbReference type="ARBA" id="ARBA00001946"/>
    </source>
</evidence>
<dbReference type="PANTHER" id="PTHR43281:SF6">
    <property type="entry name" value="HETERODIMERIC GERANYLGERANYL PYROPHOSPHATE SYNTHASE SMALL SUBUNIT, CHLOROPLASTIC-LIKE"/>
    <property type="match status" value="1"/>
</dbReference>
<dbReference type="GO" id="GO:0046872">
    <property type="term" value="F:metal ion binding"/>
    <property type="evidence" value="ECO:0007669"/>
    <property type="project" value="UniProtKB-KW"/>
</dbReference>
<dbReference type="PANTHER" id="PTHR43281">
    <property type="entry name" value="FARNESYL DIPHOSPHATE SYNTHASE"/>
    <property type="match status" value="1"/>
</dbReference>
<evidence type="ECO:0000256" key="3">
    <source>
        <dbReference type="ARBA" id="ARBA00022842"/>
    </source>
</evidence>
<accession>A0A059BLM8</accession>
<organism evidence="4">
    <name type="scientific">Eucalyptus grandis</name>
    <name type="common">Flooded gum</name>
    <dbReference type="NCBI Taxonomy" id="71139"/>
    <lineage>
        <taxon>Eukaryota</taxon>
        <taxon>Viridiplantae</taxon>
        <taxon>Streptophyta</taxon>
        <taxon>Embryophyta</taxon>
        <taxon>Tracheophyta</taxon>
        <taxon>Spermatophyta</taxon>
        <taxon>Magnoliopsida</taxon>
        <taxon>eudicotyledons</taxon>
        <taxon>Gunneridae</taxon>
        <taxon>Pentapetalae</taxon>
        <taxon>rosids</taxon>
        <taxon>malvids</taxon>
        <taxon>Myrtales</taxon>
        <taxon>Myrtaceae</taxon>
        <taxon>Myrtoideae</taxon>
        <taxon>Eucalypteae</taxon>
        <taxon>Eucalyptus</taxon>
    </lineage>
</organism>
<dbReference type="eggNOG" id="KOG0776">
    <property type="taxonomic scope" value="Eukaryota"/>
</dbReference>
<dbReference type="Gene3D" id="1.10.600.10">
    <property type="entry name" value="Farnesyl Diphosphate Synthase"/>
    <property type="match status" value="1"/>
</dbReference>
<protein>
    <submittedName>
        <fullName evidence="4">Uncharacterized protein</fullName>
    </submittedName>
</protein>
<dbReference type="GO" id="GO:0004659">
    <property type="term" value="F:prenyltransferase activity"/>
    <property type="evidence" value="ECO:0000318"/>
    <property type="project" value="GO_Central"/>
</dbReference>
<dbReference type="AlphaFoldDB" id="A0A059BLM8"/>
<dbReference type="OMA" id="YWTTINA"/>
<dbReference type="STRING" id="71139.A0A059BLM8"/>